<comment type="caution">
    <text evidence="1">The sequence shown here is derived from an EMBL/GenBank/DDBJ whole genome shotgun (WGS) entry which is preliminary data.</text>
</comment>
<dbReference type="PANTHER" id="PTHR34365">
    <property type="entry name" value="ENOLASE (DUF1399)"/>
    <property type="match status" value="1"/>
</dbReference>
<dbReference type="PANTHER" id="PTHR34365:SF7">
    <property type="entry name" value="GLYCINE-RICH DOMAIN-CONTAINING PROTEIN 1"/>
    <property type="match status" value="1"/>
</dbReference>
<protein>
    <submittedName>
        <fullName evidence="1">Glycine-rich domain-containing protein 1-like</fullName>
    </submittedName>
</protein>
<name>A0AAV4D8V3_9GAST</name>
<dbReference type="Pfam" id="PF07173">
    <property type="entry name" value="GRDP-like"/>
    <property type="match status" value="1"/>
</dbReference>
<evidence type="ECO:0000313" key="2">
    <source>
        <dbReference type="Proteomes" id="UP000735302"/>
    </source>
</evidence>
<proteinExistence type="predicted"/>
<evidence type="ECO:0000313" key="1">
    <source>
        <dbReference type="EMBL" id="GFO40478.1"/>
    </source>
</evidence>
<dbReference type="EMBL" id="BLXT01007619">
    <property type="protein sequence ID" value="GFO40478.1"/>
    <property type="molecule type" value="Genomic_DNA"/>
</dbReference>
<dbReference type="Proteomes" id="UP000735302">
    <property type="component" value="Unassembled WGS sequence"/>
</dbReference>
<accession>A0AAV4D8V3</accession>
<gene>
    <name evidence="1" type="ORF">PoB_006698300</name>
</gene>
<keyword evidence="2" id="KW-1185">Reference proteome</keyword>
<dbReference type="InterPro" id="IPR009836">
    <property type="entry name" value="GRDP-like"/>
</dbReference>
<dbReference type="AlphaFoldDB" id="A0AAV4D8V3"/>
<sequence length="254" mass="29612">MSRYQHRKRNALLNGVVVDHTLLRNDKAKKKSLQETKELWQREYPSHPFEIALDPAKVIANYRDGKTNFSYDIIAAASRQKEFGYQVSLPHYYDQMFLETALMRYRKFLLLKLLRPAMFIVPCYDMDLMWHTHQLFPLAYKQDTEKFYGKIFNHDDSVNDRSEGSKLNNADKATREAWREEYGENFAQFGAMYRGPNPAGKLARVLPEEILALRTRNANITCERLELIASPQVNGNPRLKVFMSANEKPVSSIQ</sequence>
<reference evidence="1 2" key="1">
    <citation type="journal article" date="2021" name="Elife">
        <title>Chloroplast acquisition without the gene transfer in kleptoplastic sea slugs, Plakobranchus ocellatus.</title>
        <authorList>
            <person name="Maeda T."/>
            <person name="Takahashi S."/>
            <person name="Yoshida T."/>
            <person name="Shimamura S."/>
            <person name="Takaki Y."/>
            <person name="Nagai Y."/>
            <person name="Toyoda A."/>
            <person name="Suzuki Y."/>
            <person name="Arimoto A."/>
            <person name="Ishii H."/>
            <person name="Satoh N."/>
            <person name="Nishiyama T."/>
            <person name="Hasebe M."/>
            <person name="Maruyama T."/>
            <person name="Minagawa J."/>
            <person name="Obokata J."/>
            <person name="Shigenobu S."/>
        </authorList>
    </citation>
    <scope>NUCLEOTIDE SEQUENCE [LARGE SCALE GENOMIC DNA]</scope>
</reference>
<organism evidence="1 2">
    <name type="scientific">Plakobranchus ocellatus</name>
    <dbReference type="NCBI Taxonomy" id="259542"/>
    <lineage>
        <taxon>Eukaryota</taxon>
        <taxon>Metazoa</taxon>
        <taxon>Spiralia</taxon>
        <taxon>Lophotrochozoa</taxon>
        <taxon>Mollusca</taxon>
        <taxon>Gastropoda</taxon>
        <taxon>Heterobranchia</taxon>
        <taxon>Euthyneura</taxon>
        <taxon>Panpulmonata</taxon>
        <taxon>Sacoglossa</taxon>
        <taxon>Placobranchoidea</taxon>
        <taxon>Plakobranchidae</taxon>
        <taxon>Plakobranchus</taxon>
    </lineage>
</organism>